<keyword evidence="7" id="KW-0371">Homeobox</keyword>
<dbReference type="SUPFAM" id="SSF46689">
    <property type="entry name" value="Homeodomain-like"/>
    <property type="match status" value="1"/>
</dbReference>
<sequence length="323" mass="36885">MMEDGDCDGSNMNDEGDDGNKTKSSESSGNNSMVDQVEGEKDASTRVRQYVRSKMPRLRWTPELHLVFVRAVERLGGQERATPKLVLQLMNMKGLSIAHVKSHLQMYRSKRIDDQGQVINEGAYYAGRNNHHVHSLWQLPMFNPRLIRPNQNNYTESLISRNNMSTRRTDHGLITGNGHGAYCTTKILNSSMEEQNYKRVNHEYEDQARLMQQWVIKQAINNTRSALLDHQLKNSQRFDNPIETKKRKAADNGLDLNLSLSMKVRSQEVEDEEVDSSLSLSLFPSPKKGKTNRDPHGSSRFSWLKDNECAKNPRLASTLDLTI</sequence>
<organism evidence="7 8">
    <name type="scientific">Artemisia annua</name>
    <name type="common">Sweet wormwood</name>
    <dbReference type="NCBI Taxonomy" id="35608"/>
    <lineage>
        <taxon>Eukaryota</taxon>
        <taxon>Viridiplantae</taxon>
        <taxon>Streptophyta</taxon>
        <taxon>Embryophyta</taxon>
        <taxon>Tracheophyta</taxon>
        <taxon>Spermatophyta</taxon>
        <taxon>Magnoliopsida</taxon>
        <taxon>eudicotyledons</taxon>
        <taxon>Gunneridae</taxon>
        <taxon>Pentapetalae</taxon>
        <taxon>asterids</taxon>
        <taxon>campanulids</taxon>
        <taxon>Asterales</taxon>
        <taxon>Asteraceae</taxon>
        <taxon>Asteroideae</taxon>
        <taxon>Anthemideae</taxon>
        <taxon>Artemisiinae</taxon>
        <taxon>Artemisia</taxon>
    </lineage>
</organism>
<evidence type="ECO:0000256" key="3">
    <source>
        <dbReference type="ARBA" id="ARBA00023163"/>
    </source>
</evidence>
<dbReference type="PANTHER" id="PTHR31314:SF175">
    <property type="entry name" value="HTH MYB-TYPE DOMAIN-CONTAINING PROTEIN"/>
    <property type="match status" value="1"/>
</dbReference>
<dbReference type="InterPro" id="IPR009057">
    <property type="entry name" value="Homeodomain-like_sf"/>
</dbReference>
<evidence type="ECO:0000256" key="4">
    <source>
        <dbReference type="ARBA" id="ARBA00023242"/>
    </source>
</evidence>
<accession>A0A2U1PVZ7</accession>
<dbReference type="GO" id="GO:0003677">
    <property type="term" value="F:DNA binding"/>
    <property type="evidence" value="ECO:0007669"/>
    <property type="project" value="UniProtKB-KW"/>
</dbReference>
<evidence type="ECO:0000259" key="6">
    <source>
        <dbReference type="PROSITE" id="PS51294"/>
    </source>
</evidence>
<reference evidence="7 8" key="1">
    <citation type="journal article" date="2018" name="Mol. Plant">
        <title>The genome of Artemisia annua provides insight into the evolution of Asteraceae family and artemisinin biosynthesis.</title>
        <authorList>
            <person name="Shen Q."/>
            <person name="Zhang L."/>
            <person name="Liao Z."/>
            <person name="Wang S."/>
            <person name="Yan T."/>
            <person name="Shi P."/>
            <person name="Liu M."/>
            <person name="Fu X."/>
            <person name="Pan Q."/>
            <person name="Wang Y."/>
            <person name="Lv Z."/>
            <person name="Lu X."/>
            <person name="Zhang F."/>
            <person name="Jiang W."/>
            <person name="Ma Y."/>
            <person name="Chen M."/>
            <person name="Hao X."/>
            <person name="Li L."/>
            <person name="Tang Y."/>
            <person name="Lv G."/>
            <person name="Zhou Y."/>
            <person name="Sun X."/>
            <person name="Brodelius P.E."/>
            <person name="Rose J.K.C."/>
            <person name="Tang K."/>
        </authorList>
    </citation>
    <scope>NUCLEOTIDE SEQUENCE [LARGE SCALE GENOMIC DNA]</scope>
    <source>
        <strain evidence="8">cv. Huhao1</strain>
        <tissue evidence="7">Leaf</tissue>
    </source>
</reference>
<keyword evidence="4" id="KW-0539">Nucleus</keyword>
<gene>
    <name evidence="7" type="ORF">CTI12_AA106090</name>
</gene>
<protein>
    <submittedName>
        <fullName evidence="7">Myb domain, Homeodomain-like protein</fullName>
    </submittedName>
</protein>
<dbReference type="OrthoDB" id="551907at2759"/>
<dbReference type="FunFam" id="1.10.10.60:FF:000002">
    <property type="entry name" value="Myb family transcription factor"/>
    <property type="match status" value="1"/>
</dbReference>
<feature type="compositionally biased region" description="Polar residues" evidence="5">
    <location>
        <begin position="25"/>
        <end position="34"/>
    </location>
</feature>
<dbReference type="AlphaFoldDB" id="A0A2U1PVZ7"/>
<dbReference type="GO" id="GO:0003700">
    <property type="term" value="F:DNA-binding transcription factor activity"/>
    <property type="evidence" value="ECO:0007669"/>
    <property type="project" value="InterPro"/>
</dbReference>
<keyword evidence="2" id="KW-0805">Transcription regulation</keyword>
<evidence type="ECO:0000256" key="2">
    <source>
        <dbReference type="ARBA" id="ARBA00023015"/>
    </source>
</evidence>
<dbReference type="EMBL" id="PKPP01000674">
    <property type="protein sequence ID" value="PWA89902.1"/>
    <property type="molecule type" value="Genomic_DNA"/>
</dbReference>
<keyword evidence="8" id="KW-1185">Reference proteome</keyword>
<dbReference type="InterPro" id="IPR001005">
    <property type="entry name" value="SANT/Myb"/>
</dbReference>
<dbReference type="STRING" id="35608.A0A2U1PVZ7"/>
<evidence type="ECO:0000313" key="8">
    <source>
        <dbReference type="Proteomes" id="UP000245207"/>
    </source>
</evidence>
<evidence type="ECO:0000256" key="5">
    <source>
        <dbReference type="SAM" id="MobiDB-lite"/>
    </source>
</evidence>
<feature type="region of interest" description="Disordered" evidence="5">
    <location>
        <begin position="280"/>
        <end position="300"/>
    </location>
</feature>
<dbReference type="NCBIfam" id="TIGR01557">
    <property type="entry name" value="myb_SHAQKYF"/>
    <property type="match status" value="1"/>
</dbReference>
<comment type="subcellular location">
    <subcellularLocation>
        <location evidence="1">Nucleus</location>
    </subcellularLocation>
</comment>
<name>A0A2U1PVZ7_ARTAN</name>
<dbReference type="InterPro" id="IPR046955">
    <property type="entry name" value="PHR1-like"/>
</dbReference>
<evidence type="ECO:0000313" key="7">
    <source>
        <dbReference type="EMBL" id="PWA89902.1"/>
    </source>
</evidence>
<evidence type="ECO:0000256" key="1">
    <source>
        <dbReference type="ARBA" id="ARBA00004123"/>
    </source>
</evidence>
<keyword evidence="3" id="KW-0804">Transcription</keyword>
<dbReference type="InterPro" id="IPR017930">
    <property type="entry name" value="Myb_dom"/>
</dbReference>
<proteinExistence type="predicted"/>
<keyword evidence="7" id="KW-0238">DNA-binding</keyword>
<dbReference type="PROSITE" id="PS51294">
    <property type="entry name" value="HTH_MYB"/>
    <property type="match status" value="1"/>
</dbReference>
<dbReference type="Pfam" id="PF00249">
    <property type="entry name" value="Myb_DNA-binding"/>
    <property type="match status" value="1"/>
</dbReference>
<dbReference type="Proteomes" id="UP000245207">
    <property type="component" value="Unassembled WGS sequence"/>
</dbReference>
<dbReference type="Gene3D" id="1.10.10.60">
    <property type="entry name" value="Homeodomain-like"/>
    <property type="match status" value="1"/>
</dbReference>
<dbReference type="GO" id="GO:0005634">
    <property type="term" value="C:nucleus"/>
    <property type="evidence" value="ECO:0007669"/>
    <property type="project" value="UniProtKB-SubCell"/>
</dbReference>
<dbReference type="PANTHER" id="PTHR31314">
    <property type="entry name" value="MYB FAMILY TRANSCRIPTION FACTOR PHL7-LIKE"/>
    <property type="match status" value="1"/>
</dbReference>
<comment type="caution">
    <text evidence="7">The sequence shown here is derived from an EMBL/GenBank/DDBJ whole genome shotgun (WGS) entry which is preliminary data.</text>
</comment>
<feature type="region of interest" description="Disordered" evidence="5">
    <location>
        <begin position="1"/>
        <end position="47"/>
    </location>
</feature>
<feature type="domain" description="HTH myb-type" evidence="6">
    <location>
        <begin position="52"/>
        <end position="112"/>
    </location>
</feature>
<feature type="compositionally biased region" description="Basic and acidic residues" evidence="5">
    <location>
        <begin position="291"/>
        <end position="300"/>
    </location>
</feature>
<dbReference type="InterPro" id="IPR006447">
    <property type="entry name" value="Myb_dom_plants"/>
</dbReference>